<dbReference type="EMBL" id="CAICTM010000160">
    <property type="protein sequence ID" value="CAB9503297.1"/>
    <property type="molecule type" value="Genomic_DNA"/>
</dbReference>
<proteinExistence type="predicted"/>
<feature type="region of interest" description="Disordered" evidence="1">
    <location>
        <begin position="1"/>
        <end position="33"/>
    </location>
</feature>
<dbReference type="AlphaFoldDB" id="A0A9N8DHI5"/>
<evidence type="ECO:0000313" key="4">
    <source>
        <dbReference type="Proteomes" id="UP001153069"/>
    </source>
</evidence>
<keyword evidence="2" id="KW-0472">Membrane</keyword>
<gene>
    <name evidence="3" type="ORF">SEMRO_161_G072611.2</name>
</gene>
<sequence length="168" mass="18812">MREDEPTHKGTTARRLGSVQPHSGPREGPPVDAHLEARERGTLNSIMVIVMHVFVEVVAVVVLNECKRKSLGYRYVNGVSCIQARRFSSLWQDQLKIEEVSTSKSKAVSTSKKIKIDACRFIFKTETTVGKEARDHCCLPIRKPSLIEFYGPWDGSQFSAHDDQVGAI</sequence>
<feature type="transmembrane region" description="Helical" evidence="2">
    <location>
        <begin position="45"/>
        <end position="64"/>
    </location>
</feature>
<dbReference type="Proteomes" id="UP001153069">
    <property type="component" value="Unassembled WGS sequence"/>
</dbReference>
<accession>A0A9N8DHI5</accession>
<reference evidence="3" key="1">
    <citation type="submission" date="2020-06" db="EMBL/GenBank/DDBJ databases">
        <authorList>
            <consortium name="Plant Systems Biology data submission"/>
        </authorList>
    </citation>
    <scope>NUCLEOTIDE SEQUENCE</scope>
    <source>
        <strain evidence="3">D6</strain>
    </source>
</reference>
<evidence type="ECO:0000256" key="2">
    <source>
        <dbReference type="SAM" id="Phobius"/>
    </source>
</evidence>
<evidence type="ECO:0000313" key="3">
    <source>
        <dbReference type="EMBL" id="CAB9503297.1"/>
    </source>
</evidence>
<evidence type="ECO:0000256" key="1">
    <source>
        <dbReference type="SAM" id="MobiDB-lite"/>
    </source>
</evidence>
<organism evidence="3 4">
    <name type="scientific">Seminavis robusta</name>
    <dbReference type="NCBI Taxonomy" id="568900"/>
    <lineage>
        <taxon>Eukaryota</taxon>
        <taxon>Sar</taxon>
        <taxon>Stramenopiles</taxon>
        <taxon>Ochrophyta</taxon>
        <taxon>Bacillariophyta</taxon>
        <taxon>Bacillariophyceae</taxon>
        <taxon>Bacillariophycidae</taxon>
        <taxon>Naviculales</taxon>
        <taxon>Naviculaceae</taxon>
        <taxon>Seminavis</taxon>
    </lineage>
</organism>
<keyword evidence="2" id="KW-1133">Transmembrane helix</keyword>
<name>A0A9N8DHI5_9STRA</name>
<protein>
    <submittedName>
        <fullName evidence="3">Uncharacterized protein</fullName>
    </submittedName>
</protein>
<keyword evidence="2" id="KW-0812">Transmembrane</keyword>
<comment type="caution">
    <text evidence="3">The sequence shown here is derived from an EMBL/GenBank/DDBJ whole genome shotgun (WGS) entry which is preliminary data.</text>
</comment>
<keyword evidence="4" id="KW-1185">Reference proteome</keyword>